<evidence type="ECO:0000313" key="2">
    <source>
        <dbReference type="EMBL" id="MCI33782.1"/>
    </source>
</evidence>
<name>A0A392RCC8_9FABA</name>
<feature type="non-terminal residue" evidence="2">
    <location>
        <position position="112"/>
    </location>
</feature>
<accession>A0A392RCC8</accession>
<dbReference type="Proteomes" id="UP000265520">
    <property type="component" value="Unassembled WGS sequence"/>
</dbReference>
<feature type="compositionally biased region" description="Low complexity" evidence="1">
    <location>
        <begin position="26"/>
        <end position="46"/>
    </location>
</feature>
<comment type="caution">
    <text evidence="2">The sequence shown here is derived from an EMBL/GenBank/DDBJ whole genome shotgun (WGS) entry which is preliminary data.</text>
</comment>
<evidence type="ECO:0000313" key="3">
    <source>
        <dbReference type="Proteomes" id="UP000265520"/>
    </source>
</evidence>
<keyword evidence="3" id="KW-1185">Reference proteome</keyword>
<protein>
    <submittedName>
        <fullName evidence="2">Uncharacterized protein</fullName>
    </submittedName>
</protein>
<dbReference type="AlphaFoldDB" id="A0A392RCC8"/>
<organism evidence="2 3">
    <name type="scientific">Trifolium medium</name>
    <dbReference type="NCBI Taxonomy" id="97028"/>
    <lineage>
        <taxon>Eukaryota</taxon>
        <taxon>Viridiplantae</taxon>
        <taxon>Streptophyta</taxon>
        <taxon>Embryophyta</taxon>
        <taxon>Tracheophyta</taxon>
        <taxon>Spermatophyta</taxon>
        <taxon>Magnoliopsida</taxon>
        <taxon>eudicotyledons</taxon>
        <taxon>Gunneridae</taxon>
        <taxon>Pentapetalae</taxon>
        <taxon>rosids</taxon>
        <taxon>fabids</taxon>
        <taxon>Fabales</taxon>
        <taxon>Fabaceae</taxon>
        <taxon>Papilionoideae</taxon>
        <taxon>50 kb inversion clade</taxon>
        <taxon>NPAAA clade</taxon>
        <taxon>Hologalegina</taxon>
        <taxon>IRL clade</taxon>
        <taxon>Trifolieae</taxon>
        <taxon>Trifolium</taxon>
    </lineage>
</organism>
<dbReference type="EMBL" id="LXQA010207428">
    <property type="protein sequence ID" value="MCI33782.1"/>
    <property type="molecule type" value="Genomic_DNA"/>
</dbReference>
<feature type="compositionally biased region" description="Basic residues" evidence="1">
    <location>
        <begin position="47"/>
        <end position="60"/>
    </location>
</feature>
<proteinExistence type="predicted"/>
<evidence type="ECO:0000256" key="1">
    <source>
        <dbReference type="SAM" id="MobiDB-lite"/>
    </source>
</evidence>
<reference evidence="2 3" key="1">
    <citation type="journal article" date="2018" name="Front. Plant Sci.">
        <title>Red Clover (Trifolium pratense) and Zigzag Clover (T. medium) - A Picture of Genomic Similarities and Differences.</title>
        <authorList>
            <person name="Dluhosova J."/>
            <person name="Istvanek J."/>
            <person name="Nedelnik J."/>
            <person name="Repkova J."/>
        </authorList>
    </citation>
    <scope>NUCLEOTIDE SEQUENCE [LARGE SCALE GENOMIC DNA]</scope>
    <source>
        <strain evidence="3">cv. 10/8</strain>
        <tissue evidence="2">Leaf</tissue>
    </source>
</reference>
<feature type="region of interest" description="Disordered" evidence="1">
    <location>
        <begin position="92"/>
        <end position="112"/>
    </location>
</feature>
<feature type="compositionally biased region" description="Polar residues" evidence="1">
    <location>
        <begin position="15"/>
        <end position="25"/>
    </location>
</feature>
<sequence>MSNPIDFAVTEKQVPVSTSKDQSTDVVAHAVPTTTVPPQTSPSASSKKSKSKSKKSKSKSGPKIALTMSDLYLSDNLFKSTNVKSDVTASGMVKSTADVDASAKASETLGLV</sequence>
<feature type="region of interest" description="Disordered" evidence="1">
    <location>
        <begin position="1"/>
        <end position="62"/>
    </location>
</feature>